<feature type="non-terminal residue" evidence="1">
    <location>
        <position position="268"/>
    </location>
</feature>
<dbReference type="SUPFAM" id="SSF54001">
    <property type="entry name" value="Cysteine proteinases"/>
    <property type="match status" value="1"/>
</dbReference>
<organism evidence="1">
    <name type="scientific">marine sediment metagenome</name>
    <dbReference type="NCBI Taxonomy" id="412755"/>
    <lineage>
        <taxon>unclassified sequences</taxon>
        <taxon>metagenomes</taxon>
        <taxon>ecological metagenomes</taxon>
    </lineage>
</organism>
<sequence>MKKTASHPDTLVRLSAGRIYLGLVRKEITCRGSLVAFVQEDLQSITRMLGSRPDSLIDSPLDVFEKTASVLWFPLQKSVAAQMSVTRTMDRENFVSRELIAEHRDAFEPGDIVLERRNWFMSNAGIPGFWPHVALVIGTPAQLDRTFKGIPALAGTSASEVIAKRFPAAWRKLNTRDKEGFPYSILEALRPGIILTSLEESANADYLAVLRPRVSREDKFKAVQAALSHYGKPYDFDFDFATDNELVCSELVHKAYLDVEGVSFEPVV</sequence>
<reference evidence="1" key="1">
    <citation type="journal article" date="2014" name="Front. Microbiol.">
        <title>High frequency of phylogenetically diverse reductive dehalogenase-homologous genes in deep subseafloor sedimentary metagenomes.</title>
        <authorList>
            <person name="Kawai M."/>
            <person name="Futagami T."/>
            <person name="Toyoda A."/>
            <person name="Takaki Y."/>
            <person name="Nishi S."/>
            <person name="Hori S."/>
            <person name="Arai W."/>
            <person name="Tsubouchi T."/>
            <person name="Morono Y."/>
            <person name="Uchiyama I."/>
            <person name="Ito T."/>
            <person name="Fujiyama A."/>
            <person name="Inagaki F."/>
            <person name="Takami H."/>
        </authorList>
    </citation>
    <scope>NUCLEOTIDE SEQUENCE</scope>
    <source>
        <strain evidence="1">Expedition CK06-06</strain>
    </source>
</reference>
<proteinExistence type="predicted"/>
<dbReference type="AlphaFoldDB" id="X0TYS0"/>
<evidence type="ECO:0000313" key="1">
    <source>
        <dbReference type="EMBL" id="GAF92281.1"/>
    </source>
</evidence>
<dbReference type="InterPro" id="IPR024453">
    <property type="entry name" value="Peptidase_C92"/>
</dbReference>
<dbReference type="EMBL" id="BARS01015601">
    <property type="protein sequence ID" value="GAF92281.1"/>
    <property type="molecule type" value="Genomic_DNA"/>
</dbReference>
<accession>X0TYS0</accession>
<protein>
    <submittedName>
        <fullName evidence="1">Uncharacterized protein</fullName>
    </submittedName>
</protein>
<name>X0TYS0_9ZZZZ</name>
<dbReference type="InterPro" id="IPR038765">
    <property type="entry name" value="Papain-like_cys_pep_sf"/>
</dbReference>
<comment type="caution">
    <text evidence="1">The sequence shown here is derived from an EMBL/GenBank/DDBJ whole genome shotgun (WGS) entry which is preliminary data.</text>
</comment>
<dbReference type="Gene3D" id="3.90.1720.10">
    <property type="entry name" value="endopeptidase domain like (from Nostoc punctiforme)"/>
    <property type="match status" value="1"/>
</dbReference>
<dbReference type="Pfam" id="PF05708">
    <property type="entry name" value="Peptidase_C92"/>
    <property type="match status" value="1"/>
</dbReference>
<gene>
    <name evidence="1" type="ORF">S01H1_25786</name>
</gene>